<keyword evidence="7" id="KW-1185">Reference proteome</keyword>
<feature type="compositionally biased region" description="Basic and acidic residues" evidence="5">
    <location>
        <begin position="126"/>
        <end position="154"/>
    </location>
</feature>
<keyword evidence="3" id="KW-0677">Repeat</keyword>
<dbReference type="PANTHER" id="PTHR19924">
    <property type="entry name" value="UTP15 U3 SMALL NUCLEOLAR RNA-ASSOCIATED PROTEIN 15 FAMILY MEMBER"/>
    <property type="match status" value="1"/>
</dbReference>
<dbReference type="SUPFAM" id="SSF50978">
    <property type="entry name" value="WD40 repeat-like"/>
    <property type="match status" value="1"/>
</dbReference>
<accession>A0A8R1I6B6</accession>
<evidence type="ECO:0000256" key="2">
    <source>
        <dbReference type="ARBA" id="ARBA00022574"/>
    </source>
</evidence>
<evidence type="ECO:0000256" key="1">
    <source>
        <dbReference type="ARBA" id="ARBA00004123"/>
    </source>
</evidence>
<dbReference type="InterPro" id="IPR036322">
    <property type="entry name" value="WD40_repeat_dom_sf"/>
</dbReference>
<evidence type="ECO:0000313" key="6">
    <source>
        <dbReference type="EnsemblMetazoa" id="CJA16681.1"/>
    </source>
</evidence>
<evidence type="ECO:0000256" key="5">
    <source>
        <dbReference type="SAM" id="MobiDB-lite"/>
    </source>
</evidence>
<keyword evidence="2" id="KW-0853">WD repeat</keyword>
<keyword evidence="4" id="KW-0539">Nucleus</keyword>
<proteinExistence type="predicted"/>
<sequence>MATPYLPAEKFLSRKQETILLDEEVVYWKRMQQLTVFQEPSVVTSVRISPKKPFHVATTSSVRLTLYDTVVCEPLNLFSRFKKGVCSIDFRHDGRLIGETIYTRGGRTGRNGRTGRTGPSADEPDEPRTKRTDGGRTDERTDRTDEIWLPRESKALPVENTQSSKEKTCARSPRAPSVADAQKTMRGIGDMEKSAIGGPFEGEKSVNKEEFDDYLNNLGESKV</sequence>
<evidence type="ECO:0000256" key="4">
    <source>
        <dbReference type="ARBA" id="ARBA00023242"/>
    </source>
</evidence>
<organism evidence="6 7">
    <name type="scientific">Caenorhabditis japonica</name>
    <dbReference type="NCBI Taxonomy" id="281687"/>
    <lineage>
        <taxon>Eukaryota</taxon>
        <taxon>Metazoa</taxon>
        <taxon>Ecdysozoa</taxon>
        <taxon>Nematoda</taxon>
        <taxon>Chromadorea</taxon>
        <taxon>Rhabditida</taxon>
        <taxon>Rhabditina</taxon>
        <taxon>Rhabditomorpha</taxon>
        <taxon>Rhabditoidea</taxon>
        <taxon>Rhabditidae</taxon>
        <taxon>Peloderinae</taxon>
        <taxon>Caenorhabditis</taxon>
    </lineage>
</organism>
<reference evidence="7" key="1">
    <citation type="submission" date="2010-08" db="EMBL/GenBank/DDBJ databases">
        <authorList>
            <consortium name="Caenorhabditis japonica Sequencing Consortium"/>
            <person name="Wilson R.K."/>
        </authorList>
    </citation>
    <scope>NUCLEOTIDE SEQUENCE [LARGE SCALE GENOMIC DNA]</scope>
    <source>
        <strain evidence="7">DF5081</strain>
    </source>
</reference>
<evidence type="ECO:0000256" key="3">
    <source>
        <dbReference type="ARBA" id="ARBA00022737"/>
    </source>
</evidence>
<evidence type="ECO:0000313" key="7">
    <source>
        <dbReference type="Proteomes" id="UP000005237"/>
    </source>
</evidence>
<dbReference type="PANTHER" id="PTHR19924:SF26">
    <property type="entry name" value="U3 SMALL NUCLEOLAR RNA-ASSOCIATED PROTEIN 15 HOMOLOG"/>
    <property type="match status" value="1"/>
</dbReference>
<comment type="subcellular location">
    <subcellularLocation>
        <location evidence="1">Nucleus</location>
    </subcellularLocation>
</comment>
<feature type="region of interest" description="Disordered" evidence="5">
    <location>
        <begin position="103"/>
        <end position="208"/>
    </location>
</feature>
<name>A0A8R1I6B6_CAEJA</name>
<dbReference type="EnsemblMetazoa" id="CJA16681.1">
    <property type="protein sequence ID" value="CJA16681.1"/>
    <property type="gene ID" value="WBGene00135886"/>
</dbReference>
<dbReference type="GO" id="GO:0045943">
    <property type="term" value="P:positive regulation of transcription by RNA polymerase I"/>
    <property type="evidence" value="ECO:0007669"/>
    <property type="project" value="TreeGrafter"/>
</dbReference>
<dbReference type="AlphaFoldDB" id="A0A8R1I6B6"/>
<protein>
    <submittedName>
        <fullName evidence="6">Uncharacterized protein</fullName>
    </submittedName>
</protein>
<dbReference type="GO" id="GO:0005730">
    <property type="term" value="C:nucleolus"/>
    <property type="evidence" value="ECO:0007669"/>
    <property type="project" value="TreeGrafter"/>
</dbReference>
<dbReference type="Proteomes" id="UP000005237">
    <property type="component" value="Unassembled WGS sequence"/>
</dbReference>
<reference evidence="6" key="2">
    <citation type="submission" date="2022-06" db="UniProtKB">
        <authorList>
            <consortium name="EnsemblMetazoa"/>
        </authorList>
    </citation>
    <scope>IDENTIFICATION</scope>
    <source>
        <strain evidence="6">DF5081</strain>
    </source>
</reference>
<dbReference type="GO" id="GO:0006364">
    <property type="term" value="P:rRNA processing"/>
    <property type="evidence" value="ECO:0007669"/>
    <property type="project" value="TreeGrafter"/>
</dbReference>